<comment type="subcellular location">
    <subcellularLocation>
        <location evidence="1">Cell membrane</location>
        <topology evidence="1">Multi-pass membrane protein</topology>
    </subcellularLocation>
    <subcellularLocation>
        <location evidence="12">Membrane</location>
        <topology evidence="12">Multi-pass membrane protein</topology>
    </subcellularLocation>
</comment>
<feature type="transmembrane region" description="Helical" evidence="12">
    <location>
        <begin position="338"/>
        <end position="358"/>
    </location>
</feature>
<reference evidence="13 14" key="1">
    <citation type="submission" date="2016-10" db="EMBL/GenBank/DDBJ databases">
        <authorList>
            <person name="de Groot N.N."/>
        </authorList>
    </citation>
    <scope>NUCLEOTIDE SEQUENCE [LARGE SCALE GENOMIC DNA]</scope>
    <source>
        <strain evidence="13 14">Vu-144</strain>
    </source>
</reference>
<evidence type="ECO:0000256" key="8">
    <source>
        <dbReference type="ARBA" id="ARBA00023065"/>
    </source>
</evidence>
<evidence type="ECO:0000313" key="14">
    <source>
        <dbReference type="Proteomes" id="UP000199041"/>
    </source>
</evidence>
<dbReference type="InterPro" id="IPR045861">
    <property type="entry name" value="CorA_cytoplasmic_dom"/>
</dbReference>
<evidence type="ECO:0000256" key="11">
    <source>
        <dbReference type="ARBA" id="ARBA00045497"/>
    </source>
</evidence>
<evidence type="ECO:0000256" key="10">
    <source>
        <dbReference type="ARBA" id="ARBA00034269"/>
    </source>
</evidence>
<dbReference type="FunFam" id="1.20.58.340:FF:000004">
    <property type="entry name" value="Magnesium transport protein CorA"/>
    <property type="match status" value="1"/>
</dbReference>
<dbReference type="Proteomes" id="UP000199041">
    <property type="component" value="Unassembled WGS sequence"/>
</dbReference>
<keyword evidence="6 12" id="KW-0460">Magnesium</keyword>
<dbReference type="GO" id="GO:0000287">
    <property type="term" value="F:magnesium ion binding"/>
    <property type="evidence" value="ECO:0007669"/>
    <property type="project" value="TreeGrafter"/>
</dbReference>
<evidence type="ECO:0000256" key="12">
    <source>
        <dbReference type="RuleBase" id="RU362010"/>
    </source>
</evidence>
<dbReference type="GO" id="GO:0050897">
    <property type="term" value="F:cobalt ion binding"/>
    <property type="evidence" value="ECO:0007669"/>
    <property type="project" value="TreeGrafter"/>
</dbReference>
<evidence type="ECO:0000256" key="3">
    <source>
        <dbReference type="ARBA" id="ARBA00022448"/>
    </source>
</evidence>
<protein>
    <recommendedName>
        <fullName evidence="12">Magnesium transport protein CorA</fullName>
    </recommendedName>
</protein>
<dbReference type="AlphaFoldDB" id="A0A1H3XND2"/>
<dbReference type="CDD" id="cd12828">
    <property type="entry name" value="TmCorA-like_1"/>
    <property type="match status" value="1"/>
</dbReference>
<comment type="catalytic activity">
    <reaction evidence="10">
        <text>Mg(2+)(in) = Mg(2+)(out)</text>
        <dbReference type="Rhea" id="RHEA:29827"/>
        <dbReference type="ChEBI" id="CHEBI:18420"/>
    </reaction>
</comment>
<dbReference type="PANTHER" id="PTHR46494:SF1">
    <property type="entry name" value="CORA FAMILY METAL ION TRANSPORTER (EUROFUNG)"/>
    <property type="match status" value="1"/>
</dbReference>
<dbReference type="SUPFAM" id="SSF144083">
    <property type="entry name" value="Magnesium transport protein CorA, transmembrane region"/>
    <property type="match status" value="1"/>
</dbReference>
<dbReference type="NCBIfam" id="TIGR00383">
    <property type="entry name" value="corA"/>
    <property type="match status" value="1"/>
</dbReference>
<evidence type="ECO:0000256" key="5">
    <source>
        <dbReference type="ARBA" id="ARBA00022692"/>
    </source>
</evidence>
<organism evidence="13 14">
    <name type="scientific">Arachidicoccus rhizosphaerae</name>
    <dbReference type="NCBI Taxonomy" id="551991"/>
    <lineage>
        <taxon>Bacteria</taxon>
        <taxon>Pseudomonadati</taxon>
        <taxon>Bacteroidota</taxon>
        <taxon>Chitinophagia</taxon>
        <taxon>Chitinophagales</taxon>
        <taxon>Chitinophagaceae</taxon>
        <taxon>Arachidicoccus</taxon>
    </lineage>
</organism>
<keyword evidence="7 12" id="KW-1133">Transmembrane helix</keyword>
<dbReference type="RefSeq" id="WP_091395457.1">
    <property type="nucleotide sequence ID" value="NZ_FNQY01000006.1"/>
</dbReference>
<keyword evidence="14" id="KW-1185">Reference proteome</keyword>
<dbReference type="PANTHER" id="PTHR46494">
    <property type="entry name" value="CORA FAMILY METAL ION TRANSPORTER (EUROFUNG)"/>
    <property type="match status" value="1"/>
</dbReference>
<keyword evidence="8 12" id="KW-0406">Ion transport</keyword>
<dbReference type="GO" id="GO:0005886">
    <property type="term" value="C:plasma membrane"/>
    <property type="evidence" value="ECO:0007669"/>
    <property type="project" value="UniProtKB-SubCell"/>
</dbReference>
<dbReference type="STRING" id="551991.SAMN05192529_10616"/>
<dbReference type="EMBL" id="FNQY01000006">
    <property type="protein sequence ID" value="SEA00873.1"/>
    <property type="molecule type" value="Genomic_DNA"/>
</dbReference>
<feature type="transmembrane region" description="Helical" evidence="12">
    <location>
        <begin position="306"/>
        <end position="326"/>
    </location>
</feature>
<dbReference type="OrthoDB" id="9803416at2"/>
<sequence length="364" mass="42426">MKLEKGNFFKIWLPTRESAGRLVFENPTDNTLRQDADKSLITAYVYDEKTIEKIDLTDIGECKQLIDTTKKVWINIDGLRRAEVGQICKEFSIHQLIEEDILSVDQRPKSDIFEDFVYCLLYQLFLDKSKYNELSREQISLVLGKNFVLTFQEEATRDAFGEIRKRLQSPLSKIRQYGSDFLYYSLVDAIVDDYFTTMDSYGEKLERGESQLIRTNAQMRMSYILFLRKELLLFRRTIFPARDVISSLNKNENALFNTKTLRYLKDIYDHILQAVEMVENYREGMSNLQDLHMNMANLKMNESMKVMAVVTCLLAPATVIGGIFGMNFAQIPLLHNTYGFAVAVALMLLIPIWMVFVFRKKGWF</sequence>
<evidence type="ECO:0000256" key="6">
    <source>
        <dbReference type="ARBA" id="ARBA00022842"/>
    </source>
</evidence>
<dbReference type="GO" id="GO:0015095">
    <property type="term" value="F:magnesium ion transmembrane transporter activity"/>
    <property type="evidence" value="ECO:0007669"/>
    <property type="project" value="UniProtKB-UniRule"/>
</dbReference>
<keyword evidence="9 12" id="KW-0472">Membrane</keyword>
<comment type="function">
    <text evidence="11">Mediates influx of magnesium ions. Alternates between open and closed states. Activated by low cytoplasmic Mg(2+) levels. Inactive when cytoplasmic Mg(2+) levels are high.</text>
</comment>
<dbReference type="Pfam" id="PF01544">
    <property type="entry name" value="CorA"/>
    <property type="match status" value="1"/>
</dbReference>
<evidence type="ECO:0000313" key="13">
    <source>
        <dbReference type="EMBL" id="SEA00873.1"/>
    </source>
</evidence>
<dbReference type="SUPFAM" id="SSF143865">
    <property type="entry name" value="CorA soluble domain-like"/>
    <property type="match status" value="1"/>
</dbReference>
<dbReference type="InterPro" id="IPR045863">
    <property type="entry name" value="CorA_TM1_TM2"/>
</dbReference>
<evidence type="ECO:0000256" key="1">
    <source>
        <dbReference type="ARBA" id="ARBA00004651"/>
    </source>
</evidence>
<keyword evidence="5 12" id="KW-0812">Transmembrane</keyword>
<evidence type="ECO:0000256" key="2">
    <source>
        <dbReference type="ARBA" id="ARBA00009765"/>
    </source>
</evidence>
<dbReference type="Gene3D" id="3.30.460.20">
    <property type="entry name" value="CorA soluble domain-like"/>
    <property type="match status" value="1"/>
</dbReference>
<dbReference type="InterPro" id="IPR004488">
    <property type="entry name" value="Mg/Co-transport_prot_CorA"/>
</dbReference>
<evidence type="ECO:0000256" key="7">
    <source>
        <dbReference type="ARBA" id="ARBA00022989"/>
    </source>
</evidence>
<keyword evidence="4 12" id="KW-1003">Cell membrane</keyword>
<accession>A0A1H3XND2</accession>
<proteinExistence type="inferred from homology"/>
<name>A0A1H3XND2_9BACT</name>
<evidence type="ECO:0000256" key="4">
    <source>
        <dbReference type="ARBA" id="ARBA00022475"/>
    </source>
</evidence>
<dbReference type="InterPro" id="IPR002523">
    <property type="entry name" value="MgTranspt_CorA/ZnTranspt_ZntB"/>
</dbReference>
<dbReference type="GO" id="GO:0015087">
    <property type="term" value="F:cobalt ion transmembrane transporter activity"/>
    <property type="evidence" value="ECO:0007669"/>
    <property type="project" value="UniProtKB-UniRule"/>
</dbReference>
<comment type="similarity">
    <text evidence="2 12">Belongs to the CorA metal ion transporter (MIT) (TC 1.A.35) family.</text>
</comment>
<gene>
    <name evidence="12" type="primary">corA</name>
    <name evidence="13" type="ORF">SAMN05192529_10616</name>
</gene>
<dbReference type="Gene3D" id="1.20.58.340">
    <property type="entry name" value="Magnesium transport protein CorA, transmembrane region"/>
    <property type="match status" value="2"/>
</dbReference>
<evidence type="ECO:0000256" key="9">
    <source>
        <dbReference type="ARBA" id="ARBA00023136"/>
    </source>
</evidence>
<keyword evidence="3 12" id="KW-0813">Transport</keyword>